<evidence type="ECO:0000313" key="3">
    <source>
        <dbReference type="Proteomes" id="UP000095332"/>
    </source>
</evidence>
<protein>
    <submittedName>
        <fullName evidence="2">Protein of uncharacterized function (DUF3408)</fullName>
    </submittedName>
</protein>
<accession>A0A174VXG6</accession>
<evidence type="ECO:0000313" key="2">
    <source>
        <dbReference type="EMBL" id="CUQ39614.1"/>
    </source>
</evidence>
<sequence length="147" mass="16781">MKKNLSSQSMDEALLQDFLGNKPSMEIPKPESQPADTQEQQEKASEVVQEKLSKAVPEQADGTPQVVRRISGKQRRASLEEYKEEFLCVPTIEDRKPVFLSRSTRDALDRIVRMFGGRRMSVSGLVENIARQHFATYGEDIEAWRKL</sequence>
<feature type="compositionally biased region" description="Polar residues" evidence="1">
    <location>
        <begin position="1"/>
        <end position="10"/>
    </location>
</feature>
<gene>
    <name evidence="2" type="ORF">ERS852560_02607</name>
</gene>
<dbReference type="EMBL" id="CZBM01000011">
    <property type="protein sequence ID" value="CUQ39614.1"/>
    <property type="molecule type" value="Genomic_DNA"/>
</dbReference>
<dbReference type="AlphaFoldDB" id="A0A174VXG6"/>
<dbReference type="RefSeq" id="WP_057328855.1">
    <property type="nucleotide sequence ID" value="NZ_CZBM01000011.1"/>
</dbReference>
<feature type="region of interest" description="Disordered" evidence="1">
    <location>
        <begin position="1"/>
        <end position="48"/>
    </location>
</feature>
<name>A0A174VXG6_PARDI</name>
<dbReference type="Pfam" id="PF11888">
    <property type="entry name" value="DUF3408"/>
    <property type="match status" value="1"/>
</dbReference>
<dbReference type="InterPro" id="IPR021823">
    <property type="entry name" value="DUF3408"/>
</dbReference>
<dbReference type="Proteomes" id="UP000095332">
    <property type="component" value="Unassembled WGS sequence"/>
</dbReference>
<proteinExistence type="predicted"/>
<reference evidence="2 3" key="1">
    <citation type="submission" date="2015-09" db="EMBL/GenBank/DDBJ databases">
        <authorList>
            <consortium name="Pathogen Informatics"/>
        </authorList>
    </citation>
    <scope>NUCLEOTIDE SEQUENCE [LARGE SCALE GENOMIC DNA]</scope>
    <source>
        <strain evidence="2 3">2789STDY5834948</strain>
    </source>
</reference>
<evidence type="ECO:0000256" key="1">
    <source>
        <dbReference type="SAM" id="MobiDB-lite"/>
    </source>
</evidence>
<organism evidence="2 3">
    <name type="scientific">Parabacteroides distasonis</name>
    <dbReference type="NCBI Taxonomy" id="823"/>
    <lineage>
        <taxon>Bacteria</taxon>
        <taxon>Pseudomonadati</taxon>
        <taxon>Bacteroidota</taxon>
        <taxon>Bacteroidia</taxon>
        <taxon>Bacteroidales</taxon>
        <taxon>Tannerellaceae</taxon>
        <taxon>Parabacteroides</taxon>
    </lineage>
</organism>